<dbReference type="AlphaFoldDB" id="A0A518H145"/>
<dbReference type="PROSITE" id="PS51352">
    <property type="entry name" value="THIOREDOXIN_2"/>
    <property type="match status" value="1"/>
</dbReference>
<reference evidence="2 3" key="1">
    <citation type="submission" date="2019-02" db="EMBL/GenBank/DDBJ databases">
        <title>Deep-cultivation of Planctomycetes and their phenomic and genomic characterization uncovers novel biology.</title>
        <authorList>
            <person name="Wiegand S."/>
            <person name="Jogler M."/>
            <person name="Boedeker C."/>
            <person name="Pinto D."/>
            <person name="Vollmers J."/>
            <person name="Rivas-Marin E."/>
            <person name="Kohn T."/>
            <person name="Peeters S.H."/>
            <person name="Heuer A."/>
            <person name="Rast P."/>
            <person name="Oberbeckmann S."/>
            <person name="Bunk B."/>
            <person name="Jeske O."/>
            <person name="Meyerdierks A."/>
            <person name="Storesund J.E."/>
            <person name="Kallscheuer N."/>
            <person name="Luecker S."/>
            <person name="Lage O.M."/>
            <person name="Pohl T."/>
            <person name="Merkel B.J."/>
            <person name="Hornburger P."/>
            <person name="Mueller R.-W."/>
            <person name="Bruemmer F."/>
            <person name="Labrenz M."/>
            <person name="Spormann A.M."/>
            <person name="Op den Camp H."/>
            <person name="Overmann J."/>
            <person name="Amann R."/>
            <person name="Jetten M.S.M."/>
            <person name="Mascher T."/>
            <person name="Medema M.H."/>
            <person name="Devos D.P."/>
            <person name="Kaster A.-K."/>
            <person name="Ovreas L."/>
            <person name="Rohde M."/>
            <person name="Galperin M.Y."/>
            <person name="Jogler C."/>
        </authorList>
    </citation>
    <scope>NUCLEOTIDE SEQUENCE [LARGE SCALE GENOMIC DNA]</scope>
    <source>
        <strain evidence="2 3">ElP</strain>
    </source>
</reference>
<sequence>MSIGSTLALIALASAAVVPDDGGRTLRGRVVDESGTPVAGAEVAPYWFANGSHRKPDGSAFDLSDPEELRRFWGDLGRMEPSSSTLTATDDDGAFFLELGRRTHHVLVLDGDRRRGAVGLIPVGGLGDEPIEIRLRPLVRVRGRMALPGGGRPDWTHIYTMLPDDPTRPVDSTRVAGCGSFSSEFEMLLPPGDYRFNAYGISEAESDVIDVRVLDAPSIHLTGAEPEVDLGTLTLSPVPPREQQIAEAAADGFSGDYREHYGRRPPRIEAVAGRGIDADAQPWDFPGKWVLIVFWGFDCPSCLIDHMPELIAFHEEHGDRLDRFQVLSVFIDTEGEVATVPEFERRLRPFVEHVWDGKDLPFPVLIDPSLRSWSSYSLDGFPTVLLIDPEGHLVEGDLSTLGDRLSD</sequence>
<gene>
    <name evidence="2" type="primary">resA_7</name>
    <name evidence="2" type="ORF">ElP_24590</name>
</gene>
<dbReference type="Gene3D" id="3.40.30.10">
    <property type="entry name" value="Glutaredoxin"/>
    <property type="match status" value="1"/>
</dbReference>
<dbReference type="PANTHER" id="PTHR42852">
    <property type="entry name" value="THIOL:DISULFIDE INTERCHANGE PROTEIN DSBE"/>
    <property type="match status" value="1"/>
</dbReference>
<dbReference type="SUPFAM" id="SSF52833">
    <property type="entry name" value="Thioredoxin-like"/>
    <property type="match status" value="1"/>
</dbReference>
<dbReference type="EMBL" id="CP036426">
    <property type="protein sequence ID" value="QDV34569.1"/>
    <property type="molecule type" value="Genomic_DNA"/>
</dbReference>
<feature type="domain" description="Thioredoxin" evidence="1">
    <location>
        <begin position="232"/>
        <end position="407"/>
    </location>
</feature>
<proteinExistence type="predicted"/>
<dbReference type="InterPro" id="IPR013766">
    <property type="entry name" value="Thioredoxin_domain"/>
</dbReference>
<evidence type="ECO:0000259" key="1">
    <source>
        <dbReference type="PROSITE" id="PS51352"/>
    </source>
</evidence>
<dbReference type="InterPro" id="IPR050553">
    <property type="entry name" value="Thioredoxin_ResA/DsbE_sf"/>
</dbReference>
<protein>
    <submittedName>
        <fullName evidence="2">Thiol-disulfide oxidoreductase ResA</fullName>
    </submittedName>
</protein>
<accession>A0A518H145</accession>
<dbReference type="OrthoDB" id="256882at2"/>
<dbReference type="InterPro" id="IPR036249">
    <property type="entry name" value="Thioredoxin-like_sf"/>
</dbReference>
<evidence type="ECO:0000313" key="3">
    <source>
        <dbReference type="Proteomes" id="UP000317835"/>
    </source>
</evidence>
<name>A0A518H145_9BACT</name>
<keyword evidence="3" id="KW-1185">Reference proteome</keyword>
<dbReference type="PANTHER" id="PTHR42852:SF13">
    <property type="entry name" value="PROTEIN DIPZ"/>
    <property type="match status" value="1"/>
</dbReference>
<dbReference type="GO" id="GO:0016209">
    <property type="term" value="F:antioxidant activity"/>
    <property type="evidence" value="ECO:0007669"/>
    <property type="project" value="InterPro"/>
</dbReference>
<dbReference type="InterPro" id="IPR008969">
    <property type="entry name" value="CarboxyPept-like_regulatory"/>
</dbReference>
<dbReference type="InterPro" id="IPR000866">
    <property type="entry name" value="AhpC/TSA"/>
</dbReference>
<dbReference type="Pfam" id="PF00578">
    <property type="entry name" value="AhpC-TSA"/>
    <property type="match status" value="1"/>
</dbReference>
<dbReference type="KEGG" id="tpla:ElP_24590"/>
<dbReference type="CDD" id="cd02966">
    <property type="entry name" value="TlpA_like_family"/>
    <property type="match status" value="1"/>
</dbReference>
<organism evidence="2 3">
    <name type="scientific">Tautonia plasticadhaerens</name>
    <dbReference type="NCBI Taxonomy" id="2527974"/>
    <lineage>
        <taxon>Bacteria</taxon>
        <taxon>Pseudomonadati</taxon>
        <taxon>Planctomycetota</taxon>
        <taxon>Planctomycetia</taxon>
        <taxon>Isosphaerales</taxon>
        <taxon>Isosphaeraceae</taxon>
        <taxon>Tautonia</taxon>
    </lineage>
</organism>
<dbReference type="SUPFAM" id="SSF49464">
    <property type="entry name" value="Carboxypeptidase regulatory domain-like"/>
    <property type="match status" value="1"/>
</dbReference>
<dbReference type="GO" id="GO:0016491">
    <property type="term" value="F:oxidoreductase activity"/>
    <property type="evidence" value="ECO:0007669"/>
    <property type="project" value="InterPro"/>
</dbReference>
<evidence type="ECO:0000313" key="2">
    <source>
        <dbReference type="EMBL" id="QDV34569.1"/>
    </source>
</evidence>
<dbReference type="Proteomes" id="UP000317835">
    <property type="component" value="Chromosome"/>
</dbReference>
<dbReference type="RefSeq" id="WP_145269552.1">
    <property type="nucleotide sequence ID" value="NZ_CP036426.1"/>
</dbReference>